<name>A0ABX1DS37_9HYPH</name>
<evidence type="ECO:0000313" key="2">
    <source>
        <dbReference type="EMBL" id="NKC04428.1"/>
    </source>
</evidence>
<dbReference type="EMBL" id="JAAVLN010000002">
    <property type="protein sequence ID" value="NKC04428.1"/>
    <property type="molecule type" value="Genomic_DNA"/>
</dbReference>
<feature type="region of interest" description="Disordered" evidence="1">
    <location>
        <begin position="77"/>
        <end position="98"/>
    </location>
</feature>
<dbReference type="RefSeq" id="WP_138787444.1">
    <property type="nucleotide sequence ID" value="NZ_JBHEEQ010000031.1"/>
</dbReference>
<protein>
    <submittedName>
        <fullName evidence="2">Uncharacterized protein</fullName>
    </submittedName>
</protein>
<evidence type="ECO:0000256" key="1">
    <source>
        <dbReference type="SAM" id="MobiDB-lite"/>
    </source>
</evidence>
<evidence type="ECO:0000313" key="3">
    <source>
        <dbReference type="Proteomes" id="UP000704467"/>
    </source>
</evidence>
<sequence>MSRSRGEPPKTLINKEYPFQVVLLLTEWHRMRLVQMLTDRERLGGYRLWGGAQHNLTGFSIARFNTREGQKEFIRLYGGKPHDPADKSSKPWETYFEK</sequence>
<dbReference type="Proteomes" id="UP000704467">
    <property type="component" value="Unassembled WGS sequence"/>
</dbReference>
<proteinExistence type="predicted"/>
<accession>A0ABX1DS37</accession>
<reference evidence="2 3" key="1">
    <citation type="submission" date="2020-03" db="EMBL/GenBank/DDBJ databases">
        <title>Whole genome sequencing of clinical and environmental type strains of Ochrobactrum.</title>
        <authorList>
            <person name="Dharne M."/>
        </authorList>
    </citation>
    <scope>NUCLEOTIDE SEQUENCE [LARGE SCALE GENOMIC DNA]</scope>
    <source>
        <strain evidence="2 3">CIP 109452</strain>
    </source>
</reference>
<keyword evidence="3" id="KW-1185">Reference proteome</keyword>
<organism evidence="2 3">
    <name type="scientific">Brucella haematophila</name>
    <dbReference type="NCBI Taxonomy" id="419474"/>
    <lineage>
        <taxon>Bacteria</taxon>
        <taxon>Pseudomonadati</taxon>
        <taxon>Pseudomonadota</taxon>
        <taxon>Alphaproteobacteria</taxon>
        <taxon>Hyphomicrobiales</taxon>
        <taxon>Brucellaceae</taxon>
        <taxon>Brucella/Ochrobactrum group</taxon>
        <taxon>Brucella</taxon>
    </lineage>
</organism>
<comment type="caution">
    <text evidence="2">The sequence shown here is derived from an EMBL/GenBank/DDBJ whole genome shotgun (WGS) entry which is preliminary data.</text>
</comment>
<gene>
    <name evidence="2" type="ORF">HED55_17960</name>
</gene>